<gene>
    <name evidence="1" type="ORF">J2R98_000808</name>
</gene>
<organism evidence="1 2">
    <name type="scientific">Alkalibacillus filiformis</name>
    <dbReference type="NCBI Taxonomy" id="200990"/>
    <lineage>
        <taxon>Bacteria</taxon>
        <taxon>Bacillati</taxon>
        <taxon>Bacillota</taxon>
        <taxon>Bacilli</taxon>
        <taxon>Bacillales</taxon>
        <taxon>Bacillaceae</taxon>
        <taxon>Alkalibacillus</taxon>
    </lineage>
</organism>
<evidence type="ECO:0000313" key="2">
    <source>
        <dbReference type="Proteomes" id="UP001236723"/>
    </source>
</evidence>
<protein>
    <recommendedName>
        <fullName evidence="3">YqhG</fullName>
    </recommendedName>
</protein>
<evidence type="ECO:0000313" key="1">
    <source>
        <dbReference type="EMBL" id="MDQ0351005.1"/>
    </source>
</evidence>
<name>A0ABU0DRL1_9BACI</name>
<dbReference type="EMBL" id="JAUSUP010000001">
    <property type="protein sequence ID" value="MDQ0351005.1"/>
    <property type="molecule type" value="Genomic_DNA"/>
</dbReference>
<dbReference type="InterPro" id="IPR024562">
    <property type="entry name" value="YqhG"/>
</dbReference>
<sequence length="269" mass="32247">MKQAEIHEFLYEFFDHRQASILDNQDGLLTVKLTKELDQQLMNRPFYWQYINTMGYEGEPMTITYKSKEGIEAETEGEWIHFGSPRLQQIFNVIQEEGRYTTLYEQIWGNTSRTPLYPWFVCNLQVKYRGWYIHDEMVSIGILLTNGTMRFNWIDENLDQQFVQQVPDYAYKIPYIISPERSIEHITKELSSRIEQEAVSFSEKSVELYNQELKMLDELTELHTEEDQQFYDQSKEQIYERLYPKVEVNWINGGLFYLTQERTKQLTSS</sequence>
<evidence type="ECO:0008006" key="3">
    <source>
        <dbReference type="Google" id="ProtNLM"/>
    </source>
</evidence>
<dbReference type="Proteomes" id="UP001236723">
    <property type="component" value="Unassembled WGS sequence"/>
</dbReference>
<dbReference type="Pfam" id="PF11079">
    <property type="entry name" value="YqhG"/>
    <property type="match status" value="1"/>
</dbReference>
<keyword evidence="2" id="KW-1185">Reference proteome</keyword>
<proteinExistence type="predicted"/>
<dbReference type="RefSeq" id="WP_307066329.1">
    <property type="nucleotide sequence ID" value="NZ_JAUSUP010000001.1"/>
</dbReference>
<comment type="caution">
    <text evidence="1">The sequence shown here is derived from an EMBL/GenBank/DDBJ whole genome shotgun (WGS) entry which is preliminary data.</text>
</comment>
<accession>A0ABU0DRL1</accession>
<reference evidence="1 2" key="1">
    <citation type="submission" date="2023-07" db="EMBL/GenBank/DDBJ databases">
        <title>Genomic Encyclopedia of Type Strains, Phase IV (KMG-IV): sequencing the most valuable type-strain genomes for metagenomic binning, comparative biology and taxonomic classification.</title>
        <authorList>
            <person name="Goeker M."/>
        </authorList>
    </citation>
    <scope>NUCLEOTIDE SEQUENCE [LARGE SCALE GENOMIC DNA]</scope>
    <source>
        <strain evidence="1 2">DSM 15448</strain>
    </source>
</reference>